<evidence type="ECO:0000256" key="5">
    <source>
        <dbReference type="ARBA" id="ARBA00023136"/>
    </source>
</evidence>
<feature type="transmembrane region" description="Helical" evidence="6">
    <location>
        <begin position="52"/>
        <end position="75"/>
    </location>
</feature>
<keyword evidence="4 6" id="KW-1133">Transmembrane helix</keyword>
<keyword evidence="3 6" id="KW-0812">Transmembrane</keyword>
<keyword evidence="5 6" id="KW-0472">Membrane</keyword>
<evidence type="ECO:0000313" key="8">
    <source>
        <dbReference type="Proteomes" id="UP001458880"/>
    </source>
</evidence>
<sequence>MTSDQAYLLAEEIPSDGGSGTEDGEDDENNSDIYGGIINYLYVPLTQSIRQISLISANIAVILTSLQFCSILMVITSLSANIRRALMEDFIHNDISSKELKEIINIYASLTDTASEFNKWISVKILLVFASQFLQVALPASSLIFNVVANKSVTAPALLLYKVGKNVIKLGVVIAIGQGYQKENVLLRKALFKIITEKSKMKLNKEVSALSLQLFHSPLAFSAAGFFDVNATLAFAVMN</sequence>
<comment type="subcellular location">
    <subcellularLocation>
        <location evidence="1">Cell membrane</location>
        <topology evidence="1">Multi-pass membrane protein</topology>
    </subcellularLocation>
</comment>
<dbReference type="GO" id="GO:0050909">
    <property type="term" value="P:sensory perception of taste"/>
    <property type="evidence" value="ECO:0007669"/>
    <property type="project" value="InterPro"/>
</dbReference>
<evidence type="ECO:0000256" key="6">
    <source>
        <dbReference type="SAM" id="Phobius"/>
    </source>
</evidence>
<dbReference type="InterPro" id="IPR013604">
    <property type="entry name" value="7TM_chemorcpt"/>
</dbReference>
<dbReference type="GO" id="GO:0005886">
    <property type="term" value="C:plasma membrane"/>
    <property type="evidence" value="ECO:0007669"/>
    <property type="project" value="UniProtKB-SubCell"/>
</dbReference>
<dbReference type="EMBL" id="JASPKY010000001">
    <property type="protein sequence ID" value="KAK9759292.1"/>
    <property type="molecule type" value="Genomic_DNA"/>
</dbReference>
<reference evidence="7 8" key="1">
    <citation type="journal article" date="2024" name="BMC Genomics">
        <title>De novo assembly and annotation of Popillia japonica's genome with initial clues to its potential as an invasive pest.</title>
        <authorList>
            <person name="Cucini C."/>
            <person name="Boschi S."/>
            <person name="Funari R."/>
            <person name="Cardaioli E."/>
            <person name="Iannotti N."/>
            <person name="Marturano G."/>
            <person name="Paoli F."/>
            <person name="Bruttini M."/>
            <person name="Carapelli A."/>
            <person name="Frati F."/>
            <person name="Nardi F."/>
        </authorList>
    </citation>
    <scope>NUCLEOTIDE SEQUENCE [LARGE SCALE GENOMIC DNA]</scope>
    <source>
        <strain evidence="7">DMR45628</strain>
    </source>
</reference>
<name>A0AAW1NL61_POPJA</name>
<comment type="caution">
    <text evidence="7">The sequence shown here is derived from an EMBL/GenBank/DDBJ whole genome shotgun (WGS) entry which is preliminary data.</text>
</comment>
<organism evidence="7 8">
    <name type="scientific">Popillia japonica</name>
    <name type="common">Japanese beetle</name>
    <dbReference type="NCBI Taxonomy" id="7064"/>
    <lineage>
        <taxon>Eukaryota</taxon>
        <taxon>Metazoa</taxon>
        <taxon>Ecdysozoa</taxon>
        <taxon>Arthropoda</taxon>
        <taxon>Hexapoda</taxon>
        <taxon>Insecta</taxon>
        <taxon>Pterygota</taxon>
        <taxon>Neoptera</taxon>
        <taxon>Endopterygota</taxon>
        <taxon>Coleoptera</taxon>
        <taxon>Polyphaga</taxon>
        <taxon>Scarabaeiformia</taxon>
        <taxon>Scarabaeidae</taxon>
        <taxon>Rutelinae</taxon>
        <taxon>Popillia</taxon>
    </lineage>
</organism>
<evidence type="ECO:0000256" key="4">
    <source>
        <dbReference type="ARBA" id="ARBA00022989"/>
    </source>
</evidence>
<evidence type="ECO:0000313" key="7">
    <source>
        <dbReference type="EMBL" id="KAK9759292.1"/>
    </source>
</evidence>
<keyword evidence="8" id="KW-1185">Reference proteome</keyword>
<dbReference type="Proteomes" id="UP001458880">
    <property type="component" value="Unassembled WGS sequence"/>
</dbReference>
<dbReference type="Pfam" id="PF08395">
    <property type="entry name" value="7tm_7"/>
    <property type="match status" value="1"/>
</dbReference>
<keyword evidence="7" id="KW-0675">Receptor</keyword>
<evidence type="ECO:0000256" key="2">
    <source>
        <dbReference type="ARBA" id="ARBA00022475"/>
    </source>
</evidence>
<accession>A0AAW1NL61</accession>
<evidence type="ECO:0000256" key="1">
    <source>
        <dbReference type="ARBA" id="ARBA00004651"/>
    </source>
</evidence>
<gene>
    <name evidence="7" type="ORF">QE152_g28</name>
</gene>
<proteinExistence type="predicted"/>
<evidence type="ECO:0000256" key="3">
    <source>
        <dbReference type="ARBA" id="ARBA00022692"/>
    </source>
</evidence>
<dbReference type="AlphaFoldDB" id="A0AAW1NL61"/>
<keyword evidence="2" id="KW-1003">Cell membrane</keyword>
<protein>
    <submittedName>
        <fullName evidence="7">7tm Chemosensory receptor</fullName>
    </submittedName>
</protein>